<proteinExistence type="predicted"/>
<reference evidence="2 3" key="1">
    <citation type="submission" date="2020-01" db="EMBL/GenBank/DDBJ databases">
        <title>Novel species isolated from a subtropical stream in China.</title>
        <authorList>
            <person name="Lu H."/>
        </authorList>
    </citation>
    <scope>NUCLEOTIDE SEQUENCE [LARGE SCALE GENOMIC DNA]</scope>
    <source>
        <strain evidence="2 3">FT82W</strain>
    </source>
</reference>
<protein>
    <submittedName>
        <fullName evidence="2">Glycosyltransferase</fullName>
    </submittedName>
</protein>
<dbReference type="PANTHER" id="PTHR45947">
    <property type="entry name" value="SULFOQUINOVOSYL TRANSFERASE SQD2"/>
    <property type="match status" value="1"/>
</dbReference>
<dbReference type="Proteomes" id="UP000470302">
    <property type="component" value="Unassembled WGS sequence"/>
</dbReference>
<feature type="domain" description="Glycosyl transferase family 1" evidence="1">
    <location>
        <begin position="236"/>
        <end position="404"/>
    </location>
</feature>
<evidence type="ECO:0000313" key="3">
    <source>
        <dbReference type="Proteomes" id="UP000470302"/>
    </source>
</evidence>
<dbReference type="RefSeq" id="WP_161095457.1">
    <property type="nucleotide sequence ID" value="NZ_WWCW01000005.1"/>
</dbReference>
<accession>A0A845FZZ0</accession>
<gene>
    <name evidence="2" type="ORF">GTP91_03215</name>
</gene>
<organism evidence="2 3">
    <name type="scientific">Duganella vulcania</name>
    <dbReference type="NCBI Taxonomy" id="2692166"/>
    <lineage>
        <taxon>Bacteria</taxon>
        <taxon>Pseudomonadati</taxon>
        <taxon>Pseudomonadota</taxon>
        <taxon>Betaproteobacteria</taxon>
        <taxon>Burkholderiales</taxon>
        <taxon>Oxalobacteraceae</taxon>
        <taxon>Telluria group</taxon>
        <taxon>Duganella</taxon>
    </lineage>
</organism>
<dbReference type="Pfam" id="PF00534">
    <property type="entry name" value="Glycos_transf_1"/>
    <property type="match status" value="1"/>
</dbReference>
<dbReference type="PANTHER" id="PTHR45947:SF3">
    <property type="entry name" value="SULFOQUINOVOSYL TRANSFERASE SQD2"/>
    <property type="match status" value="1"/>
</dbReference>
<comment type="caution">
    <text evidence="2">The sequence shown here is derived from an EMBL/GenBank/DDBJ whole genome shotgun (WGS) entry which is preliminary data.</text>
</comment>
<dbReference type="AlphaFoldDB" id="A0A845FZZ0"/>
<name>A0A845FZZ0_9BURK</name>
<dbReference type="InterPro" id="IPR050194">
    <property type="entry name" value="Glycosyltransferase_grp1"/>
</dbReference>
<dbReference type="Gene3D" id="3.40.50.2000">
    <property type="entry name" value="Glycogen Phosphorylase B"/>
    <property type="match status" value="2"/>
</dbReference>
<dbReference type="EMBL" id="WWCW01000005">
    <property type="protein sequence ID" value="MYM86186.1"/>
    <property type="molecule type" value="Genomic_DNA"/>
</dbReference>
<keyword evidence="2" id="KW-0808">Transferase</keyword>
<dbReference type="InterPro" id="IPR001296">
    <property type="entry name" value="Glyco_trans_1"/>
</dbReference>
<evidence type="ECO:0000313" key="2">
    <source>
        <dbReference type="EMBL" id="MYM86186.1"/>
    </source>
</evidence>
<evidence type="ECO:0000259" key="1">
    <source>
        <dbReference type="Pfam" id="PF00534"/>
    </source>
</evidence>
<sequence>MEEILSLKRYGHDIRIFSKWCDLSNMNDKVLEHDLLGCVIYDEEGKLLIRQYFDRVKGFLWKWLSSRQYRKSFAHDFFPARRLKSEVQAVLRQQLAGLGWRAALALRAEIFQKIWLEAMKLNNLSLARQQVVIRSQKFHPEHMHCPFLFFVDTRKLKQLIKEFPDVPYTVTLRSRDVYLNSTNQRYVQLRDRLIRRATQVFTISNYNKRELSVRLDLRGEMQVIHSSIDTDLFTADLTVEKKPNQLLSIARLVPKKGLELLIDACAIMHAAGQDFHLSIVGEGVLKLPLLEKIKQLGLHEKVEIIGPFRQRKIKELLDMAEVFVLPCVVAPDGDRDMLPNSVKEAMAMNLVVVTSDISGIEELVKDGINGLLAQPNDAQDLAEKMMRAMSDKEFAKQAGVAARARILEEFSIASEGSKFNSALLRINASRHKGLASSGQAAQA</sequence>
<dbReference type="GO" id="GO:0016757">
    <property type="term" value="F:glycosyltransferase activity"/>
    <property type="evidence" value="ECO:0007669"/>
    <property type="project" value="InterPro"/>
</dbReference>
<dbReference type="SUPFAM" id="SSF53756">
    <property type="entry name" value="UDP-Glycosyltransferase/glycogen phosphorylase"/>
    <property type="match status" value="1"/>
</dbReference>